<name>A0A2U3NWC7_9MYCO</name>
<evidence type="ECO:0000313" key="1">
    <source>
        <dbReference type="EMBL" id="SPM35788.1"/>
    </source>
</evidence>
<reference evidence="1 2" key="1">
    <citation type="submission" date="2017-01" db="EMBL/GenBank/DDBJ databases">
        <authorList>
            <consortium name="Urmite Genomes"/>
        </authorList>
    </citation>
    <scope>NUCLEOTIDE SEQUENCE [LARGE SCALE GENOMIC DNA]</scope>
    <source>
        <strain evidence="1 2">AB57</strain>
    </source>
</reference>
<accession>A0A2U3NWC7</accession>
<feature type="non-terminal residue" evidence="1">
    <location>
        <position position="1"/>
    </location>
</feature>
<dbReference type="STRING" id="1841860.GCA_900157375_03620"/>
<sequence>VAGALLTPPAVGCATPLQAVEPSIVRCPRPSTGIPSGESQGWDMAVVDVVQLGISGLLPGPDRNDMRRCGDSTEHPAFGIGAGACDGPLFISSRIPTPWAGRVKVGITVTPDAHAHFYLSPSMASSVMGAAFFTLSGHSHYRQIPRGPRLHRAGCSGCPPIPVSPRRLVERPHQLIVNLIEVDADHAAGPPHAVTRKFAIGYKPTHGSIADLKVLSGFGDRDVPASHHGVQVLNRPSCNSDSRSIRIFRDVPMRRASSCSWAMILRIRVGLTW</sequence>
<evidence type="ECO:0000313" key="2">
    <source>
        <dbReference type="Proteomes" id="UP000240988"/>
    </source>
</evidence>
<proteinExistence type="predicted"/>
<protein>
    <submittedName>
        <fullName evidence="1">Mycobacterium rhizamassiliense ORFan</fullName>
    </submittedName>
</protein>
<dbReference type="Proteomes" id="UP000240988">
    <property type="component" value="Unassembled WGS sequence"/>
</dbReference>
<dbReference type="AlphaFoldDB" id="A0A2U3NWC7"/>
<organism evidence="1 2">
    <name type="scientific">Mycobacterium rhizamassiliense</name>
    <dbReference type="NCBI Taxonomy" id="1841860"/>
    <lineage>
        <taxon>Bacteria</taxon>
        <taxon>Bacillati</taxon>
        <taxon>Actinomycetota</taxon>
        <taxon>Actinomycetes</taxon>
        <taxon>Mycobacteriales</taxon>
        <taxon>Mycobacteriaceae</taxon>
        <taxon>Mycobacterium</taxon>
    </lineage>
</organism>
<gene>
    <name evidence="1" type="ORF">MRAB57_3618</name>
</gene>
<dbReference type="EMBL" id="FUFA01000004">
    <property type="protein sequence ID" value="SPM35788.1"/>
    <property type="molecule type" value="Genomic_DNA"/>
</dbReference>
<keyword evidence="2" id="KW-1185">Reference proteome</keyword>